<dbReference type="SUPFAM" id="SSF103190">
    <property type="entry name" value="Sensory domain-like"/>
    <property type="match status" value="1"/>
</dbReference>
<dbReference type="SMART" id="SM00304">
    <property type="entry name" value="HAMP"/>
    <property type="match status" value="2"/>
</dbReference>
<dbReference type="AlphaFoldDB" id="A0A376AGR4"/>
<dbReference type="CDD" id="cd06225">
    <property type="entry name" value="HAMP"/>
    <property type="match status" value="1"/>
</dbReference>
<dbReference type="GO" id="GO:0016020">
    <property type="term" value="C:membrane"/>
    <property type="evidence" value="ECO:0007669"/>
    <property type="project" value="UniProtKB-SubCell"/>
</dbReference>
<dbReference type="InterPro" id="IPR004089">
    <property type="entry name" value="MCPsignal_dom"/>
</dbReference>
<proteinExistence type="inferred from homology"/>
<dbReference type="RefSeq" id="WP_115669683.1">
    <property type="nucleotide sequence ID" value="NZ_UEYP01000003.1"/>
</dbReference>
<feature type="region of interest" description="Disordered" evidence="5">
    <location>
        <begin position="362"/>
        <end position="381"/>
    </location>
</feature>
<feature type="domain" description="HAMP" evidence="8">
    <location>
        <begin position="303"/>
        <end position="355"/>
    </location>
</feature>
<dbReference type="SUPFAM" id="SSF158472">
    <property type="entry name" value="HAMP domain-like"/>
    <property type="match status" value="1"/>
</dbReference>
<dbReference type="GO" id="GO:0006935">
    <property type="term" value="P:chemotaxis"/>
    <property type="evidence" value="ECO:0007669"/>
    <property type="project" value="UniProtKB-KW"/>
</dbReference>
<keyword evidence="6" id="KW-1133">Transmembrane helix</keyword>
<dbReference type="InterPro" id="IPR033462">
    <property type="entry name" value="Cache_3-Cache_2"/>
</dbReference>
<evidence type="ECO:0000256" key="1">
    <source>
        <dbReference type="ARBA" id="ARBA00004370"/>
    </source>
</evidence>
<evidence type="ECO:0008006" key="11">
    <source>
        <dbReference type="Google" id="ProtNLM"/>
    </source>
</evidence>
<dbReference type="Pfam" id="PF00672">
    <property type="entry name" value="HAMP"/>
    <property type="match status" value="1"/>
</dbReference>
<dbReference type="FunFam" id="1.10.287.950:FF:000001">
    <property type="entry name" value="Methyl-accepting chemotaxis sensory transducer"/>
    <property type="match status" value="1"/>
</dbReference>
<dbReference type="CDD" id="cd11386">
    <property type="entry name" value="MCP_signal"/>
    <property type="match status" value="1"/>
</dbReference>
<dbReference type="Pfam" id="PF17201">
    <property type="entry name" value="Cache_3-Cache_2"/>
    <property type="match status" value="1"/>
</dbReference>
<keyword evidence="10" id="KW-1185">Reference proteome</keyword>
<gene>
    <name evidence="9" type="ORF">RHIZ70_2696</name>
</gene>
<keyword evidence="4" id="KW-0807">Transducer</keyword>
<evidence type="ECO:0000256" key="6">
    <source>
        <dbReference type="SAM" id="Phobius"/>
    </source>
</evidence>
<evidence type="ECO:0000259" key="7">
    <source>
        <dbReference type="PROSITE" id="PS50111"/>
    </source>
</evidence>
<comment type="similarity">
    <text evidence="3">Belongs to the methyl-accepting chemotaxis (MCP) protein family.</text>
</comment>
<dbReference type="InterPro" id="IPR029151">
    <property type="entry name" value="Sensor-like_sf"/>
</dbReference>
<feature type="transmembrane region" description="Helical" evidence="6">
    <location>
        <begin position="198"/>
        <end position="221"/>
    </location>
</feature>
<evidence type="ECO:0000313" key="10">
    <source>
        <dbReference type="Proteomes" id="UP000254764"/>
    </source>
</evidence>
<evidence type="ECO:0000256" key="4">
    <source>
        <dbReference type="PROSITE-ProRule" id="PRU00284"/>
    </source>
</evidence>
<dbReference type="Gene3D" id="1.10.287.950">
    <property type="entry name" value="Methyl-accepting chemotaxis protein"/>
    <property type="match status" value="1"/>
</dbReference>
<reference evidence="10" key="1">
    <citation type="submission" date="2018-07" db="EMBL/GenBank/DDBJ databases">
        <authorList>
            <person name="Peiro R."/>
            <person name="Begona"/>
            <person name="Cbmso G."/>
            <person name="Lopez M."/>
            <person name="Gonzalez S."/>
        </authorList>
    </citation>
    <scope>NUCLEOTIDE SEQUENCE [LARGE SCALE GENOMIC DNA]</scope>
</reference>
<dbReference type="STRING" id="1336235.GCA_000518785_02221"/>
<evidence type="ECO:0000259" key="8">
    <source>
        <dbReference type="PROSITE" id="PS50885"/>
    </source>
</evidence>
<accession>A0A376AGR4</accession>
<comment type="subcellular location">
    <subcellularLocation>
        <location evidence="1">Membrane</location>
    </subcellularLocation>
</comment>
<evidence type="ECO:0000256" key="2">
    <source>
        <dbReference type="ARBA" id="ARBA00022500"/>
    </source>
</evidence>
<feature type="region of interest" description="Disordered" evidence="5">
    <location>
        <begin position="630"/>
        <end position="649"/>
    </location>
</feature>
<organism evidence="9 10">
    <name type="scientific">Ciceribacter selenitireducens ATCC BAA-1503</name>
    <dbReference type="NCBI Taxonomy" id="1336235"/>
    <lineage>
        <taxon>Bacteria</taxon>
        <taxon>Pseudomonadati</taxon>
        <taxon>Pseudomonadota</taxon>
        <taxon>Alphaproteobacteria</taxon>
        <taxon>Hyphomicrobiales</taxon>
        <taxon>Rhizobiaceae</taxon>
        <taxon>Ciceribacter</taxon>
    </lineage>
</organism>
<keyword evidence="6" id="KW-0812">Transmembrane</keyword>
<feature type="domain" description="Methyl-accepting transducer" evidence="7">
    <location>
        <begin position="360"/>
        <end position="589"/>
    </location>
</feature>
<dbReference type="PROSITE" id="PS50885">
    <property type="entry name" value="HAMP"/>
    <property type="match status" value="2"/>
</dbReference>
<dbReference type="OrthoDB" id="3378718at2"/>
<evidence type="ECO:0000256" key="3">
    <source>
        <dbReference type="ARBA" id="ARBA00029447"/>
    </source>
</evidence>
<dbReference type="Pfam" id="PF00015">
    <property type="entry name" value="MCPsignal"/>
    <property type="match status" value="1"/>
</dbReference>
<protein>
    <recommendedName>
        <fullName evidence="11">Methyl-accepting chemotaxis protein</fullName>
    </recommendedName>
</protein>
<dbReference type="Proteomes" id="UP000254764">
    <property type="component" value="Unassembled WGS sequence"/>
</dbReference>
<dbReference type="SUPFAM" id="SSF58104">
    <property type="entry name" value="Methyl-accepting chemotaxis protein (MCP) signaling domain"/>
    <property type="match status" value="1"/>
</dbReference>
<dbReference type="Gene3D" id="6.10.340.10">
    <property type="match status" value="1"/>
</dbReference>
<dbReference type="PANTHER" id="PTHR43531">
    <property type="entry name" value="PROTEIN ICFG"/>
    <property type="match status" value="1"/>
</dbReference>
<sequence length="677" mass="71036">MKIFSRFGLVGTVTAMTILILMASLGAVAWVISGNIAARIGEQAIASQNTSLRTAATIVERDLPGTVVTWGKDGNVERIVATAIPKEFAAHDMIDSVGRMTGQTATIFAWDGESKDFWRRTTNIIKPDGKRAVGTALGQAGAVYPVVTKGQTYRGEAVILDVPYYTIYQPIFSQAGDVIGILYAGVRAAEIDGMANQMAWAIGITALAVLLVATVLVVFIARRIMGPLPQLTAVADAMASGRLDAPVPHKDMGNEIGALARALDVFRDSALQKIELERQAAENAALGEQEHNEREAARAREALGVQQAVDALAGGLHRLSEGDLTVRLEQTFGGGLDRLRTDFNHSVEKLNGTLAQLRTETHGIEASSGEMRSASEDLSKRTEQQAASLEETSAALDEITATVRSASAKADEAAVLTKSTRQSTETSSQVVSQAVEAMGRIEAASAEISKIINVIDEIAFQTNLLALNAGVEAARAGEAGKGFAVVAQEVRELAQRSANAAKDIKALITKSGDEVAGGVTLVRKTGTALGEIAQQVAQINDYIAAIATAAREQSAGLQEINTSMNQMDQFTQKNAAMVEETTAVTHRLADSATALSGLVGQFRTSGTGTAPVVQPPVQSSRPAARTVAQATPAALRPAGNGARAVPSPARSMMGSLTKAFSSGSANTATAASDWEEF</sequence>
<dbReference type="PROSITE" id="PS50111">
    <property type="entry name" value="CHEMOTAXIS_TRANSDUC_2"/>
    <property type="match status" value="1"/>
</dbReference>
<feature type="transmembrane region" description="Helical" evidence="6">
    <location>
        <begin position="7"/>
        <end position="32"/>
    </location>
</feature>
<keyword evidence="6" id="KW-0472">Membrane</keyword>
<dbReference type="InterPro" id="IPR051310">
    <property type="entry name" value="MCP_chemotaxis"/>
</dbReference>
<dbReference type="SMART" id="SM00283">
    <property type="entry name" value="MA"/>
    <property type="match status" value="1"/>
</dbReference>
<feature type="domain" description="HAMP" evidence="8">
    <location>
        <begin position="222"/>
        <end position="275"/>
    </location>
</feature>
<dbReference type="GO" id="GO:0007165">
    <property type="term" value="P:signal transduction"/>
    <property type="evidence" value="ECO:0007669"/>
    <property type="project" value="UniProtKB-KW"/>
</dbReference>
<dbReference type="EMBL" id="UEYP01000003">
    <property type="protein sequence ID" value="SSC66988.1"/>
    <property type="molecule type" value="Genomic_DNA"/>
</dbReference>
<keyword evidence="2" id="KW-0145">Chemotaxis</keyword>
<dbReference type="PANTHER" id="PTHR43531:SF11">
    <property type="entry name" value="METHYL-ACCEPTING CHEMOTAXIS PROTEIN 3"/>
    <property type="match status" value="1"/>
</dbReference>
<name>A0A376AGR4_9HYPH</name>
<dbReference type="InterPro" id="IPR003660">
    <property type="entry name" value="HAMP_dom"/>
</dbReference>
<evidence type="ECO:0000313" key="9">
    <source>
        <dbReference type="EMBL" id="SSC66988.1"/>
    </source>
</evidence>
<evidence type="ECO:0000256" key="5">
    <source>
        <dbReference type="SAM" id="MobiDB-lite"/>
    </source>
</evidence>